<comment type="caution">
    <text evidence="1">The sequence shown here is derived from an EMBL/GenBank/DDBJ whole genome shotgun (WGS) entry which is preliminary data.</text>
</comment>
<gene>
    <name evidence="1" type="ORF">H1W00_11480</name>
</gene>
<dbReference type="EMBL" id="JACEOG010000001">
    <property type="protein sequence ID" value="MBA4609099.1"/>
    <property type="molecule type" value="Genomic_DNA"/>
</dbReference>
<protein>
    <submittedName>
        <fullName evidence="1">Uncharacterized protein</fullName>
    </submittedName>
</protein>
<evidence type="ECO:0000313" key="2">
    <source>
        <dbReference type="Proteomes" id="UP000550354"/>
    </source>
</evidence>
<organism evidence="1 2">
    <name type="scientific">Aeromicrobium phoceense</name>
    <dbReference type="NCBI Taxonomy" id="2754045"/>
    <lineage>
        <taxon>Bacteria</taxon>
        <taxon>Bacillati</taxon>
        <taxon>Actinomycetota</taxon>
        <taxon>Actinomycetes</taxon>
        <taxon>Propionibacteriales</taxon>
        <taxon>Nocardioidaceae</taxon>
        <taxon>Aeromicrobium</taxon>
    </lineage>
</organism>
<accession>A0A838XCA0</accession>
<evidence type="ECO:0000313" key="1">
    <source>
        <dbReference type="EMBL" id="MBA4609099.1"/>
    </source>
</evidence>
<reference evidence="1 2" key="1">
    <citation type="submission" date="2020-07" db="EMBL/GenBank/DDBJ databases">
        <title>Draft genome and description of Aeromicrobium phoceense strain Marseille-Q0843 isolated from healthy skin swab.</title>
        <authorList>
            <person name="Boxberger M."/>
            <person name="La Scola B."/>
        </authorList>
    </citation>
    <scope>NUCLEOTIDE SEQUENCE [LARGE SCALE GENOMIC DNA]</scope>
    <source>
        <strain evidence="1 2">Marseille-Q0843</strain>
    </source>
</reference>
<dbReference type="RefSeq" id="WP_181755823.1">
    <property type="nucleotide sequence ID" value="NZ_JACEOG010000001.1"/>
</dbReference>
<dbReference type="Proteomes" id="UP000550354">
    <property type="component" value="Unassembled WGS sequence"/>
</dbReference>
<sequence length="77" mass="8625">MLRAERAALIDQHRRDLAGVVLAKAALKDEQLVDRLTNETRAMGERFLQVRRWNVDEQGTVRAWAPVVATAAAELDA</sequence>
<name>A0A838XCA0_9ACTN</name>
<proteinExistence type="predicted"/>
<dbReference type="AlphaFoldDB" id="A0A838XCA0"/>
<keyword evidence="2" id="KW-1185">Reference proteome</keyword>